<evidence type="ECO:0000313" key="2">
    <source>
        <dbReference type="EMBL" id="MQM17787.1"/>
    </source>
</evidence>
<organism evidence="2 3">
    <name type="scientific">Colocasia esculenta</name>
    <name type="common">Wild taro</name>
    <name type="synonym">Arum esculentum</name>
    <dbReference type="NCBI Taxonomy" id="4460"/>
    <lineage>
        <taxon>Eukaryota</taxon>
        <taxon>Viridiplantae</taxon>
        <taxon>Streptophyta</taxon>
        <taxon>Embryophyta</taxon>
        <taxon>Tracheophyta</taxon>
        <taxon>Spermatophyta</taxon>
        <taxon>Magnoliopsida</taxon>
        <taxon>Liliopsida</taxon>
        <taxon>Araceae</taxon>
        <taxon>Aroideae</taxon>
        <taxon>Colocasieae</taxon>
        <taxon>Colocasia</taxon>
    </lineage>
</organism>
<reference evidence="2" key="1">
    <citation type="submission" date="2017-07" db="EMBL/GenBank/DDBJ databases">
        <title>Taro Niue Genome Assembly and Annotation.</title>
        <authorList>
            <person name="Atibalentja N."/>
            <person name="Keating K."/>
            <person name="Fields C.J."/>
        </authorList>
    </citation>
    <scope>NUCLEOTIDE SEQUENCE</scope>
    <source>
        <strain evidence="2">Niue_2</strain>
        <tissue evidence="2">Leaf</tissue>
    </source>
</reference>
<dbReference type="AlphaFoldDB" id="A0A843XF51"/>
<proteinExistence type="predicted"/>
<dbReference type="EMBL" id="NMUH01007765">
    <property type="protein sequence ID" value="MQM17787.1"/>
    <property type="molecule type" value="Genomic_DNA"/>
</dbReference>
<feature type="region of interest" description="Disordered" evidence="1">
    <location>
        <begin position="1"/>
        <end position="34"/>
    </location>
</feature>
<name>A0A843XF51_COLES</name>
<evidence type="ECO:0000256" key="1">
    <source>
        <dbReference type="SAM" id="MobiDB-lite"/>
    </source>
</evidence>
<evidence type="ECO:0000313" key="3">
    <source>
        <dbReference type="Proteomes" id="UP000652761"/>
    </source>
</evidence>
<protein>
    <submittedName>
        <fullName evidence="2">Uncharacterized protein</fullName>
    </submittedName>
</protein>
<sequence>MNFAPDRKSPSTTFFRPSRSANSELGPRGWFRPPGEQISVSDRRVRRSVYYNALSGAEFRPRNGIPQNQRPIDHLGVGINYRG</sequence>
<gene>
    <name evidence="2" type="ORF">Taro_050765</name>
</gene>
<feature type="compositionally biased region" description="Polar residues" evidence="1">
    <location>
        <begin position="10"/>
        <end position="23"/>
    </location>
</feature>
<keyword evidence="3" id="KW-1185">Reference proteome</keyword>
<comment type="caution">
    <text evidence="2">The sequence shown here is derived from an EMBL/GenBank/DDBJ whole genome shotgun (WGS) entry which is preliminary data.</text>
</comment>
<dbReference type="Proteomes" id="UP000652761">
    <property type="component" value="Unassembled WGS sequence"/>
</dbReference>
<accession>A0A843XF51</accession>